<dbReference type="InterPro" id="IPR036388">
    <property type="entry name" value="WH-like_DNA-bd_sf"/>
</dbReference>
<evidence type="ECO:0000313" key="11">
    <source>
        <dbReference type="EMBL" id="CAL4996866.1"/>
    </source>
</evidence>
<dbReference type="SUPFAM" id="SSF52058">
    <property type="entry name" value="L domain-like"/>
    <property type="match status" value="1"/>
</dbReference>
<evidence type="ECO:0000259" key="7">
    <source>
        <dbReference type="Pfam" id="PF00931"/>
    </source>
</evidence>
<dbReference type="Gene3D" id="1.20.5.4130">
    <property type="match status" value="1"/>
</dbReference>
<feature type="domain" description="Disease resistance R13L4/SHOC-2-like LRR" evidence="10">
    <location>
        <begin position="517"/>
        <end position="785"/>
    </location>
</feature>
<evidence type="ECO:0000256" key="1">
    <source>
        <dbReference type="ARBA" id="ARBA00008894"/>
    </source>
</evidence>
<dbReference type="InterPro" id="IPR044974">
    <property type="entry name" value="Disease_R_plants"/>
</dbReference>
<dbReference type="FunFam" id="3.40.50.300:FF:001091">
    <property type="entry name" value="Probable disease resistance protein At1g61300"/>
    <property type="match status" value="1"/>
</dbReference>
<comment type="similarity">
    <text evidence="1">Belongs to the disease resistance NB-LRR family.</text>
</comment>
<dbReference type="GO" id="GO:0000166">
    <property type="term" value="F:nucleotide binding"/>
    <property type="evidence" value="ECO:0007669"/>
    <property type="project" value="UniProtKB-KW"/>
</dbReference>
<keyword evidence="6" id="KW-0175">Coiled coil</keyword>
<dbReference type="FunFam" id="1.10.10.10:FF:000322">
    <property type="entry name" value="Probable disease resistance protein At1g63360"/>
    <property type="match status" value="1"/>
</dbReference>
<keyword evidence="4" id="KW-0547">Nucleotide-binding</keyword>
<dbReference type="CDD" id="cd14798">
    <property type="entry name" value="RX-CC_like"/>
    <property type="match status" value="1"/>
</dbReference>
<dbReference type="Gene3D" id="3.40.50.300">
    <property type="entry name" value="P-loop containing nucleotide triphosphate hydrolases"/>
    <property type="match status" value="1"/>
</dbReference>
<dbReference type="InterPro" id="IPR032675">
    <property type="entry name" value="LRR_dom_sf"/>
</dbReference>
<keyword evidence="2" id="KW-0433">Leucine-rich repeat</keyword>
<dbReference type="InterPro" id="IPR058922">
    <property type="entry name" value="WHD_DRP"/>
</dbReference>
<dbReference type="GO" id="GO:0042742">
    <property type="term" value="P:defense response to bacterium"/>
    <property type="evidence" value="ECO:0007669"/>
    <property type="project" value="UniProtKB-ARBA"/>
</dbReference>
<dbReference type="EMBL" id="OZ075135">
    <property type="protein sequence ID" value="CAL4996866.1"/>
    <property type="molecule type" value="Genomic_DNA"/>
</dbReference>
<accession>A0ABC9B9T6</accession>
<dbReference type="PRINTS" id="PR00364">
    <property type="entry name" value="DISEASERSIST"/>
</dbReference>
<evidence type="ECO:0008006" key="13">
    <source>
        <dbReference type="Google" id="ProtNLM"/>
    </source>
</evidence>
<evidence type="ECO:0000256" key="5">
    <source>
        <dbReference type="ARBA" id="ARBA00022821"/>
    </source>
</evidence>
<dbReference type="InterPro" id="IPR038005">
    <property type="entry name" value="RX-like_CC"/>
</dbReference>
<dbReference type="InterPro" id="IPR042197">
    <property type="entry name" value="Apaf_helical"/>
</dbReference>
<evidence type="ECO:0000259" key="8">
    <source>
        <dbReference type="Pfam" id="PF18052"/>
    </source>
</evidence>
<dbReference type="Pfam" id="PF18052">
    <property type="entry name" value="Rx_N"/>
    <property type="match status" value="1"/>
</dbReference>
<dbReference type="InterPro" id="IPR002182">
    <property type="entry name" value="NB-ARC"/>
</dbReference>
<evidence type="ECO:0000259" key="10">
    <source>
        <dbReference type="Pfam" id="PF23598"/>
    </source>
</evidence>
<dbReference type="Gene3D" id="1.10.8.430">
    <property type="entry name" value="Helical domain of apoptotic protease-activating factors"/>
    <property type="match status" value="1"/>
</dbReference>
<evidence type="ECO:0000256" key="2">
    <source>
        <dbReference type="ARBA" id="ARBA00022614"/>
    </source>
</evidence>
<dbReference type="SUPFAM" id="SSF52540">
    <property type="entry name" value="P-loop containing nucleoside triphosphate hydrolases"/>
    <property type="match status" value="1"/>
</dbReference>
<sequence length="800" mass="91462">MNVATGALGSLLPMLGELLKEEFNLQTGVKKDIESIQRELGSMDVALRKVAEVPRDQLDEQVRHWADEVRELSYDADDMVDAFLVRVVGHRLTEHSCFKRLMEKMASLFKKAKARRQIATAIRDIKAQVLDVAARRDKYRVDSVGANLPAPTSTVDPRLLSLYKGKKEIVGIQEPVDNIIKRLTDDGDEEVSRNQLKILSIFGPGGLGKTTLAKAVYDRLQRQFVLGCFVSVGRNPDVKKVLKDILLQLDKEKYTNNYNLVTFDERQLIDEVRGLLESMRYLVVIDDIWDIASWEIIRRALVDSNHGSKIITTTRIFEVATKASDIHKLEPLSHDNSKELFYRRLLGGNEKCPADKLPEVSEKLLQKCGGVPLAIITIASLLASKPRHDWPKVYNSIGFGSGENEDVRNTRKILMFSYYDLPSYLKTCLLHLCTFPEDHLIKKRNLLWKWVAEGFVREESGIGLFEIGERYFNELINRSMIQPVQNPELGIIKGCRVHDMVLDMICSMSKEENFVNMLDSHEQHTISQRKARSVGLLRQLKCLRVYALVFGVWDWIGNLTSLQELRCYIGNASPNFLKELAGKITQLRVLKIHVAPFYMMTDELKVLSRKFKRLKLQSIVFDEEPDWEGFIPPRKLIELTLVVGFCRLPTWINSSLIPNLRHLCVKTLDSQHLEILGLFPELLTLRLWSSDTICFEVMGNGTFPKLMYFTNVILRFLQGAMPSLQSIQLEVRVTDNFDFSSLRNLTCLEEVTVEMNCLGALKSEVEEAKAALRHTIYNHPNSPTLHLETTFDTGFWHGKR</sequence>
<reference evidence="11" key="1">
    <citation type="submission" date="2024-10" db="EMBL/GenBank/DDBJ databases">
        <authorList>
            <person name="Ryan C."/>
        </authorList>
    </citation>
    <scope>NUCLEOTIDE SEQUENCE [LARGE SCALE GENOMIC DNA]</scope>
</reference>
<evidence type="ECO:0000256" key="3">
    <source>
        <dbReference type="ARBA" id="ARBA00022737"/>
    </source>
</evidence>
<dbReference type="Gene3D" id="1.10.10.10">
    <property type="entry name" value="Winged helix-like DNA-binding domain superfamily/Winged helix DNA-binding domain"/>
    <property type="match status" value="1"/>
</dbReference>
<evidence type="ECO:0000313" key="12">
    <source>
        <dbReference type="Proteomes" id="UP001497457"/>
    </source>
</evidence>
<proteinExistence type="inferred from homology"/>
<evidence type="ECO:0000256" key="6">
    <source>
        <dbReference type="ARBA" id="ARBA00023054"/>
    </source>
</evidence>
<feature type="domain" description="NB-ARC" evidence="7">
    <location>
        <begin position="173"/>
        <end position="342"/>
    </location>
</feature>
<dbReference type="Pfam" id="PF23559">
    <property type="entry name" value="WHD_DRP"/>
    <property type="match status" value="1"/>
</dbReference>
<dbReference type="Proteomes" id="UP001497457">
    <property type="component" value="Chromosome 25rd"/>
</dbReference>
<evidence type="ECO:0000256" key="4">
    <source>
        <dbReference type="ARBA" id="ARBA00022741"/>
    </source>
</evidence>
<dbReference type="AlphaFoldDB" id="A0ABC9B9T6"/>
<evidence type="ECO:0000259" key="9">
    <source>
        <dbReference type="Pfam" id="PF23559"/>
    </source>
</evidence>
<dbReference type="InterPro" id="IPR055414">
    <property type="entry name" value="LRR_R13L4/SHOC2-like"/>
</dbReference>
<dbReference type="Pfam" id="PF00931">
    <property type="entry name" value="NB-ARC"/>
    <property type="match status" value="1"/>
</dbReference>
<dbReference type="PANTHER" id="PTHR23155">
    <property type="entry name" value="DISEASE RESISTANCE PROTEIN RP"/>
    <property type="match status" value="1"/>
</dbReference>
<dbReference type="InterPro" id="IPR041118">
    <property type="entry name" value="Rx_N"/>
</dbReference>
<keyword evidence="3" id="KW-0677">Repeat</keyword>
<organism evidence="11 12">
    <name type="scientific">Urochloa decumbens</name>
    <dbReference type="NCBI Taxonomy" id="240449"/>
    <lineage>
        <taxon>Eukaryota</taxon>
        <taxon>Viridiplantae</taxon>
        <taxon>Streptophyta</taxon>
        <taxon>Embryophyta</taxon>
        <taxon>Tracheophyta</taxon>
        <taxon>Spermatophyta</taxon>
        <taxon>Magnoliopsida</taxon>
        <taxon>Liliopsida</taxon>
        <taxon>Poales</taxon>
        <taxon>Poaceae</taxon>
        <taxon>PACMAD clade</taxon>
        <taxon>Panicoideae</taxon>
        <taxon>Panicodae</taxon>
        <taxon>Paniceae</taxon>
        <taxon>Melinidinae</taxon>
        <taxon>Urochloa</taxon>
    </lineage>
</organism>
<dbReference type="Pfam" id="PF23598">
    <property type="entry name" value="LRR_14"/>
    <property type="match status" value="1"/>
</dbReference>
<dbReference type="GO" id="GO:0002758">
    <property type="term" value="P:innate immune response-activating signaling pathway"/>
    <property type="evidence" value="ECO:0007669"/>
    <property type="project" value="UniProtKB-ARBA"/>
</dbReference>
<dbReference type="PANTHER" id="PTHR23155:SF1181">
    <property type="entry name" value="OS08G0170200 PROTEIN"/>
    <property type="match status" value="1"/>
</dbReference>
<keyword evidence="12" id="KW-1185">Reference proteome</keyword>
<feature type="domain" description="Disease resistance protein winged helix" evidence="9">
    <location>
        <begin position="435"/>
        <end position="505"/>
    </location>
</feature>
<keyword evidence="5" id="KW-0611">Plant defense</keyword>
<protein>
    <recommendedName>
        <fullName evidence="13">AAA+ ATPase domain-containing protein</fullName>
    </recommendedName>
</protein>
<name>A0ABC9B9T6_9POAL</name>
<dbReference type="InterPro" id="IPR027417">
    <property type="entry name" value="P-loop_NTPase"/>
</dbReference>
<feature type="domain" description="Disease resistance N-terminal" evidence="8">
    <location>
        <begin position="7"/>
        <end position="95"/>
    </location>
</feature>
<gene>
    <name evidence="11" type="ORF">URODEC1_LOCUS63122</name>
</gene>
<dbReference type="GO" id="GO:0009626">
    <property type="term" value="P:plant-type hypersensitive response"/>
    <property type="evidence" value="ECO:0007669"/>
    <property type="project" value="UniProtKB-ARBA"/>
</dbReference>
<dbReference type="Gene3D" id="3.80.10.10">
    <property type="entry name" value="Ribonuclease Inhibitor"/>
    <property type="match status" value="1"/>
</dbReference>